<dbReference type="AlphaFoldDB" id="A0A195EP98"/>
<accession>A0A195EP98</accession>
<keyword evidence="2" id="KW-1185">Reference proteome</keyword>
<evidence type="ECO:0000313" key="1">
    <source>
        <dbReference type="EMBL" id="KYN29712.1"/>
    </source>
</evidence>
<sequence>MGGPGVYCARLRRFANENNGSGVDRDQETPRSDAITAKVIVAELRQRDSWGRNSEARKEGLRPASNWILGIPLPLCAETSEMKLDSD</sequence>
<name>A0A195EP98_9HYME</name>
<evidence type="ECO:0000313" key="2">
    <source>
        <dbReference type="Proteomes" id="UP000078492"/>
    </source>
</evidence>
<reference evidence="1 2" key="1">
    <citation type="submission" date="2015-09" db="EMBL/GenBank/DDBJ databases">
        <title>Trachymyrmex cornetzi WGS genome.</title>
        <authorList>
            <person name="Nygaard S."/>
            <person name="Hu H."/>
            <person name="Boomsma J."/>
            <person name="Zhang G."/>
        </authorList>
    </citation>
    <scope>NUCLEOTIDE SEQUENCE [LARGE SCALE GENOMIC DNA]</scope>
    <source>
        <strain evidence="1">Tcor2-1</strain>
        <tissue evidence="1">Whole body</tissue>
    </source>
</reference>
<gene>
    <name evidence="1" type="ORF">ALC57_00975</name>
</gene>
<proteinExistence type="predicted"/>
<organism evidence="1 2">
    <name type="scientific">Trachymyrmex cornetzi</name>
    <dbReference type="NCBI Taxonomy" id="471704"/>
    <lineage>
        <taxon>Eukaryota</taxon>
        <taxon>Metazoa</taxon>
        <taxon>Ecdysozoa</taxon>
        <taxon>Arthropoda</taxon>
        <taxon>Hexapoda</taxon>
        <taxon>Insecta</taxon>
        <taxon>Pterygota</taxon>
        <taxon>Neoptera</taxon>
        <taxon>Endopterygota</taxon>
        <taxon>Hymenoptera</taxon>
        <taxon>Apocrita</taxon>
        <taxon>Aculeata</taxon>
        <taxon>Formicoidea</taxon>
        <taxon>Formicidae</taxon>
        <taxon>Myrmicinae</taxon>
        <taxon>Trachymyrmex</taxon>
    </lineage>
</organism>
<protein>
    <submittedName>
        <fullName evidence="1">Uncharacterized protein</fullName>
    </submittedName>
</protein>
<dbReference type="EMBL" id="KQ978625">
    <property type="protein sequence ID" value="KYN29712.1"/>
    <property type="molecule type" value="Genomic_DNA"/>
</dbReference>
<dbReference type="Proteomes" id="UP000078492">
    <property type="component" value="Unassembled WGS sequence"/>
</dbReference>